<comment type="caution">
    <text evidence="2">The sequence shown here is derived from an EMBL/GenBank/DDBJ whole genome shotgun (WGS) entry which is preliminary data.</text>
</comment>
<accession>A0ABS8G7C2</accession>
<dbReference type="Pfam" id="PF01380">
    <property type="entry name" value="SIS"/>
    <property type="match status" value="1"/>
</dbReference>
<dbReference type="PROSITE" id="PS51071">
    <property type="entry name" value="HTH_RPIR"/>
    <property type="match status" value="1"/>
</dbReference>
<dbReference type="InterPro" id="IPR046348">
    <property type="entry name" value="SIS_dom_sf"/>
</dbReference>
<evidence type="ECO:0000313" key="2">
    <source>
        <dbReference type="EMBL" id="MCC2615720.1"/>
    </source>
</evidence>
<name>A0ABS8G7C2_9ALTE</name>
<dbReference type="Pfam" id="PF01418">
    <property type="entry name" value="HTH_6"/>
    <property type="match status" value="1"/>
</dbReference>
<organism evidence="2 3">
    <name type="scientific">Fluctibacter halophilus</name>
    <dbReference type="NCBI Taxonomy" id="226011"/>
    <lineage>
        <taxon>Bacteria</taxon>
        <taxon>Pseudomonadati</taxon>
        <taxon>Pseudomonadota</taxon>
        <taxon>Gammaproteobacteria</taxon>
        <taxon>Alteromonadales</taxon>
        <taxon>Alteromonadaceae</taxon>
        <taxon>Fluctibacter</taxon>
    </lineage>
</organism>
<keyword evidence="3" id="KW-1185">Reference proteome</keyword>
<evidence type="ECO:0000259" key="1">
    <source>
        <dbReference type="PROSITE" id="PS51071"/>
    </source>
</evidence>
<evidence type="ECO:0000313" key="3">
    <source>
        <dbReference type="Proteomes" id="UP001520878"/>
    </source>
</evidence>
<dbReference type="Gene3D" id="1.10.10.10">
    <property type="entry name" value="Winged helix-like DNA-binding domain superfamily/Winged helix DNA-binding domain"/>
    <property type="match status" value="1"/>
</dbReference>
<reference evidence="2 3" key="1">
    <citation type="submission" date="2021-10" db="EMBL/GenBank/DDBJ databases">
        <title>Draft genome of Aestuariibacter halophilus JC2043.</title>
        <authorList>
            <person name="Emsley S.A."/>
            <person name="Pfannmuller K.M."/>
            <person name="Ushijima B."/>
            <person name="Saw J.H."/>
            <person name="Videau P."/>
        </authorList>
    </citation>
    <scope>NUCLEOTIDE SEQUENCE [LARGE SCALE GENOMIC DNA]</scope>
    <source>
        <strain evidence="2 3">JC2043</strain>
    </source>
</reference>
<dbReference type="RefSeq" id="WP_229157888.1">
    <property type="nucleotide sequence ID" value="NZ_JAJEWP010000001.1"/>
</dbReference>
<feature type="domain" description="HTH rpiR-type" evidence="1">
    <location>
        <begin position="5"/>
        <end position="81"/>
    </location>
</feature>
<protein>
    <submittedName>
        <fullName evidence="2">MurR/RpiR family transcriptional regulator</fullName>
    </submittedName>
</protein>
<proteinExistence type="predicted"/>
<dbReference type="InterPro" id="IPR009057">
    <property type="entry name" value="Homeodomain-like_sf"/>
</dbReference>
<dbReference type="PANTHER" id="PTHR30514">
    <property type="entry name" value="GLUCOKINASE"/>
    <property type="match status" value="1"/>
</dbReference>
<dbReference type="SUPFAM" id="SSF53697">
    <property type="entry name" value="SIS domain"/>
    <property type="match status" value="1"/>
</dbReference>
<dbReference type="InterPro" id="IPR047640">
    <property type="entry name" value="RpiR-like"/>
</dbReference>
<dbReference type="PANTHER" id="PTHR30514:SF18">
    <property type="entry name" value="RPIR-FAMILY TRANSCRIPTIONAL REGULATOR"/>
    <property type="match status" value="1"/>
</dbReference>
<dbReference type="Proteomes" id="UP001520878">
    <property type="component" value="Unassembled WGS sequence"/>
</dbReference>
<dbReference type="EMBL" id="JAJEWP010000001">
    <property type="protein sequence ID" value="MCC2615720.1"/>
    <property type="molecule type" value="Genomic_DNA"/>
</dbReference>
<dbReference type="InterPro" id="IPR001347">
    <property type="entry name" value="SIS_dom"/>
</dbReference>
<dbReference type="InterPro" id="IPR036388">
    <property type="entry name" value="WH-like_DNA-bd_sf"/>
</dbReference>
<dbReference type="Gene3D" id="3.40.50.10490">
    <property type="entry name" value="Glucose-6-phosphate isomerase like protein, domain 1"/>
    <property type="match status" value="1"/>
</dbReference>
<dbReference type="SUPFAM" id="SSF46689">
    <property type="entry name" value="Homeodomain-like"/>
    <property type="match status" value="1"/>
</dbReference>
<dbReference type="InterPro" id="IPR000281">
    <property type="entry name" value="HTH_RpiR"/>
</dbReference>
<gene>
    <name evidence="2" type="ORF">LJ739_05650</name>
</gene>
<sequence>MSKTIPFVARIEQQYENLSPNARKVANVLQQNPLAVLQTSVEEIAEVSQTSKATVSRFFRQLGYESHLDVKRELRQLRDSGYPLAITPTQGDFVEDELIKIRQTLENINKEDVEMLVQRILSAPRITLIGFRNSYPIALHFRQQLLQIRDKVRLLPQPGQTLGEELQDTHSDELVIVIGFRRRPRVMPHLIEQLQQHQVVMIGDPSALIYKSKVTQLLICQLGQELPLDSYAAPMSLISMVCNEVLNQRPTANSRIKAISRLYSEMEELEAQ</sequence>